<keyword evidence="1" id="KW-0812">Transmembrane</keyword>
<name>A0AAD4MPC9_9BILA</name>
<proteinExistence type="predicted"/>
<feature type="transmembrane region" description="Helical" evidence="1">
    <location>
        <begin position="52"/>
        <end position="73"/>
    </location>
</feature>
<feature type="transmembrane region" description="Helical" evidence="1">
    <location>
        <begin position="216"/>
        <end position="236"/>
    </location>
</feature>
<dbReference type="Proteomes" id="UP001201812">
    <property type="component" value="Unassembled WGS sequence"/>
</dbReference>
<evidence type="ECO:0000256" key="1">
    <source>
        <dbReference type="SAM" id="Phobius"/>
    </source>
</evidence>
<comment type="caution">
    <text evidence="2">The sequence shown here is derived from an EMBL/GenBank/DDBJ whole genome shotgun (WGS) entry which is preliminary data.</text>
</comment>
<feature type="transmembrane region" description="Helical" evidence="1">
    <location>
        <begin position="176"/>
        <end position="195"/>
    </location>
</feature>
<organism evidence="2 3">
    <name type="scientific">Ditylenchus destructor</name>
    <dbReference type="NCBI Taxonomy" id="166010"/>
    <lineage>
        <taxon>Eukaryota</taxon>
        <taxon>Metazoa</taxon>
        <taxon>Ecdysozoa</taxon>
        <taxon>Nematoda</taxon>
        <taxon>Chromadorea</taxon>
        <taxon>Rhabditida</taxon>
        <taxon>Tylenchina</taxon>
        <taxon>Tylenchomorpha</taxon>
        <taxon>Sphaerularioidea</taxon>
        <taxon>Anguinidae</taxon>
        <taxon>Anguininae</taxon>
        <taxon>Ditylenchus</taxon>
    </lineage>
</organism>
<gene>
    <name evidence="2" type="ORF">DdX_16057</name>
</gene>
<keyword evidence="1" id="KW-1133">Transmembrane helix</keyword>
<keyword evidence="3" id="KW-1185">Reference proteome</keyword>
<evidence type="ECO:0000313" key="3">
    <source>
        <dbReference type="Proteomes" id="UP001201812"/>
    </source>
</evidence>
<evidence type="ECO:0000313" key="2">
    <source>
        <dbReference type="EMBL" id="KAI1701512.1"/>
    </source>
</evidence>
<keyword evidence="1" id="KW-0472">Membrane</keyword>
<feature type="transmembrane region" description="Helical" evidence="1">
    <location>
        <begin position="18"/>
        <end position="40"/>
    </location>
</feature>
<sequence>MEVEYESASIIVRQCFNILALLFASIGAVLFLRIAYLYLIRRSSNWQRAKKLSRCMFVHVFFNGIGMLVMTFYRLSTALLTCENVRGIEFTFANLNSNATNAPISREIYEWLSKLAKVFSGTVTLTVFFVALEQCFAIRLKAKGSSKIKIVLFLCTLTLSPAAPLLTLFWTPTKIWHFKLITALLNTCAFIFLILEAERKKKVVAAANWHVVRNITAMELCFDCLPNLIAFIIYQLDLEAYAYFENLPITAQCLNGAICAVIYTKFLSTKRNSRIIPMNTVSGRMNNLFLVQPNLSLALVVAVPRKRKWRGKRISLRRQVLSRNIS</sequence>
<feature type="transmembrane region" description="Helical" evidence="1">
    <location>
        <begin position="118"/>
        <end position="138"/>
    </location>
</feature>
<dbReference type="AlphaFoldDB" id="A0AAD4MPC9"/>
<feature type="transmembrane region" description="Helical" evidence="1">
    <location>
        <begin position="150"/>
        <end position="170"/>
    </location>
</feature>
<dbReference type="EMBL" id="JAKKPZ010000117">
    <property type="protein sequence ID" value="KAI1701512.1"/>
    <property type="molecule type" value="Genomic_DNA"/>
</dbReference>
<protein>
    <submittedName>
        <fullName evidence="2">Uncharacterized protein</fullName>
    </submittedName>
</protein>
<accession>A0AAD4MPC9</accession>
<reference evidence="2" key="1">
    <citation type="submission" date="2022-01" db="EMBL/GenBank/DDBJ databases">
        <title>Genome Sequence Resource for Two Populations of Ditylenchus destructor, the Migratory Endoparasitic Phytonematode.</title>
        <authorList>
            <person name="Zhang H."/>
            <person name="Lin R."/>
            <person name="Xie B."/>
        </authorList>
    </citation>
    <scope>NUCLEOTIDE SEQUENCE</scope>
    <source>
        <strain evidence="2">BazhouSP</strain>
    </source>
</reference>